<dbReference type="EMBL" id="JADQDM010000010">
    <property type="protein sequence ID" value="MBF9222872.1"/>
    <property type="molecule type" value="Genomic_DNA"/>
</dbReference>
<dbReference type="Gene3D" id="3.40.50.150">
    <property type="entry name" value="Vaccinia Virus protein VP39"/>
    <property type="match status" value="1"/>
</dbReference>
<dbReference type="PANTHER" id="PTHR45277">
    <property type="entry name" value="EXPRESSED PROTEIN"/>
    <property type="match status" value="1"/>
</dbReference>
<dbReference type="Proteomes" id="UP000618931">
    <property type="component" value="Unassembled WGS sequence"/>
</dbReference>
<evidence type="ECO:0000313" key="4">
    <source>
        <dbReference type="Proteomes" id="UP000618931"/>
    </source>
</evidence>
<comment type="caution">
    <text evidence="3">The sequence shown here is derived from an EMBL/GenBank/DDBJ whole genome shotgun (WGS) entry which is preliminary data.</text>
</comment>
<evidence type="ECO:0000313" key="3">
    <source>
        <dbReference type="EMBL" id="MBF9222872.1"/>
    </source>
</evidence>
<dbReference type="GO" id="GO:0008168">
    <property type="term" value="F:methyltransferase activity"/>
    <property type="evidence" value="ECO:0007669"/>
    <property type="project" value="UniProtKB-KW"/>
</dbReference>
<feature type="transmembrane region" description="Helical" evidence="1">
    <location>
        <begin position="12"/>
        <end position="32"/>
    </location>
</feature>
<name>A0ABS0I8H0_9BACT</name>
<sequence>MKAFRYGIDALPVIGNLALAGAFCLLLHAFTHGTIRFSTIELELGATFLFMGISFATSAVLMLLYGGRGKLAHRDRLLALVPWRGHEQVLDVGTGRGLLLVGAAQRAPMGHVTGIDIWNAADLSGNSIENAYANAEAEGVRSRTHILNADARAMPFADASFDVVLSNLCLHNIPDLAGRRRACQEIARVLRPGGTAVLSDFRTTGECRRTLEELGWPIEQRGPHLLTTFPPLTTLVLRRPASGS</sequence>
<keyword evidence="1" id="KW-0472">Membrane</keyword>
<keyword evidence="1" id="KW-1133">Transmembrane helix</keyword>
<dbReference type="InterPro" id="IPR029063">
    <property type="entry name" value="SAM-dependent_MTases_sf"/>
</dbReference>
<keyword evidence="1" id="KW-0812">Transmembrane</keyword>
<keyword evidence="4" id="KW-1185">Reference proteome</keyword>
<dbReference type="SUPFAM" id="SSF53335">
    <property type="entry name" value="S-adenosyl-L-methionine-dependent methyltransferases"/>
    <property type="match status" value="1"/>
</dbReference>
<proteinExistence type="predicted"/>
<dbReference type="InterPro" id="IPR013216">
    <property type="entry name" value="Methyltransf_11"/>
</dbReference>
<feature type="domain" description="Methyltransferase type 11" evidence="2">
    <location>
        <begin position="90"/>
        <end position="197"/>
    </location>
</feature>
<gene>
    <name evidence="3" type="ORF">I2H31_17340</name>
</gene>
<feature type="transmembrane region" description="Helical" evidence="1">
    <location>
        <begin position="44"/>
        <end position="66"/>
    </location>
</feature>
<dbReference type="PANTHER" id="PTHR45277:SF1">
    <property type="entry name" value="EXPRESSED PROTEIN"/>
    <property type="match status" value="1"/>
</dbReference>
<reference evidence="3 4" key="1">
    <citation type="submission" date="2020-11" db="EMBL/GenBank/DDBJ databases">
        <authorList>
            <person name="Kim M.K."/>
        </authorList>
    </citation>
    <scope>NUCLEOTIDE SEQUENCE [LARGE SCALE GENOMIC DNA]</scope>
    <source>
        <strain evidence="3 4">BT662</strain>
    </source>
</reference>
<evidence type="ECO:0000256" key="1">
    <source>
        <dbReference type="SAM" id="Phobius"/>
    </source>
</evidence>
<protein>
    <submittedName>
        <fullName evidence="3">Class I SAM-dependent methyltransferase</fullName>
    </submittedName>
</protein>
<evidence type="ECO:0000259" key="2">
    <source>
        <dbReference type="Pfam" id="PF08241"/>
    </source>
</evidence>
<keyword evidence="3" id="KW-0489">Methyltransferase</keyword>
<keyword evidence="3" id="KW-0808">Transferase</keyword>
<dbReference type="Pfam" id="PF08241">
    <property type="entry name" value="Methyltransf_11"/>
    <property type="match status" value="1"/>
</dbReference>
<dbReference type="RefSeq" id="WP_196294321.1">
    <property type="nucleotide sequence ID" value="NZ_JADQDM010000010.1"/>
</dbReference>
<accession>A0ABS0I8H0</accession>
<dbReference type="CDD" id="cd02440">
    <property type="entry name" value="AdoMet_MTases"/>
    <property type="match status" value="1"/>
</dbReference>
<organism evidence="3 4">
    <name type="scientific">Hymenobacter ruricola</name>
    <dbReference type="NCBI Taxonomy" id="2791023"/>
    <lineage>
        <taxon>Bacteria</taxon>
        <taxon>Pseudomonadati</taxon>
        <taxon>Bacteroidota</taxon>
        <taxon>Cytophagia</taxon>
        <taxon>Cytophagales</taxon>
        <taxon>Hymenobacteraceae</taxon>
        <taxon>Hymenobacter</taxon>
    </lineage>
</organism>
<dbReference type="GO" id="GO:0032259">
    <property type="term" value="P:methylation"/>
    <property type="evidence" value="ECO:0007669"/>
    <property type="project" value="UniProtKB-KW"/>
</dbReference>